<dbReference type="PANTHER" id="PTHR39639">
    <property type="entry name" value="CHROMOSOME 16, WHOLE GENOME SHOTGUN SEQUENCE"/>
    <property type="match status" value="1"/>
</dbReference>
<evidence type="ECO:0000313" key="2">
    <source>
        <dbReference type="EMBL" id="MYN42862.1"/>
    </source>
</evidence>
<gene>
    <name evidence="2" type="ORF">GTP55_26315</name>
</gene>
<protein>
    <submittedName>
        <fullName evidence="2">DUF262 domain-containing protein</fullName>
    </submittedName>
</protein>
<dbReference type="Proteomes" id="UP000466332">
    <property type="component" value="Unassembled WGS sequence"/>
</dbReference>
<keyword evidence="3" id="KW-1185">Reference proteome</keyword>
<feature type="domain" description="GmrSD restriction endonucleases N-terminal" evidence="1">
    <location>
        <begin position="25"/>
        <end position="169"/>
    </location>
</feature>
<reference evidence="2 3" key="1">
    <citation type="submission" date="2019-12" db="EMBL/GenBank/DDBJ databases">
        <title>Novel species isolated from a subtropical stream in China.</title>
        <authorList>
            <person name="Lu H."/>
        </authorList>
    </citation>
    <scope>NUCLEOTIDE SEQUENCE [LARGE SCALE GENOMIC DNA]</scope>
    <source>
        <strain evidence="2 3">FT109W</strain>
    </source>
</reference>
<sequence length="354" mass="41658">MNIIETSALAHSTIQSIYNEWDLILRDPPYQRNGEVWSLEKKQLLIDSIINRYDIPKIYFHKYSRAEAKKRKKEYAIIDGRQRLESIVKFIEGSFPLSEYFEYFEDPKVRAAGMTYNELAQKYPKIKSRFDAFSLPIITVQTDDIELIEDMFSRLNEAVPLNSAEKRRAIGGDLVKAIDAVSCHDFFQKKVRFNDKRLQKKEVAVRLLYVAHNLREDKIIDTKKPFLDSFTKDFKNGNTKYVKNLKDEVERLLDNITPIFLDRDVLLQAQASIVIYAFVFSMLQRKSLTHKFTRSKLDKFNKLRLDNRSKAELDISKANFDLLEFDRLSQQGTNDANSIRERWRILCSWLSSQR</sequence>
<organism evidence="2 3">
    <name type="scientific">Duganella margarita</name>
    <dbReference type="NCBI Taxonomy" id="2692170"/>
    <lineage>
        <taxon>Bacteria</taxon>
        <taxon>Pseudomonadati</taxon>
        <taxon>Pseudomonadota</taxon>
        <taxon>Betaproteobacteria</taxon>
        <taxon>Burkholderiales</taxon>
        <taxon>Oxalobacteraceae</taxon>
        <taxon>Telluria group</taxon>
        <taxon>Duganella</taxon>
    </lineage>
</organism>
<dbReference type="PANTHER" id="PTHR39639:SF1">
    <property type="entry name" value="DUF262 DOMAIN-CONTAINING PROTEIN"/>
    <property type="match status" value="1"/>
</dbReference>
<evidence type="ECO:0000313" key="3">
    <source>
        <dbReference type="Proteomes" id="UP000466332"/>
    </source>
</evidence>
<comment type="caution">
    <text evidence="2">The sequence shown here is derived from an EMBL/GenBank/DDBJ whole genome shotgun (WGS) entry which is preliminary data.</text>
</comment>
<name>A0ABW9WNS5_9BURK</name>
<evidence type="ECO:0000259" key="1">
    <source>
        <dbReference type="Pfam" id="PF03235"/>
    </source>
</evidence>
<proteinExistence type="predicted"/>
<dbReference type="InterPro" id="IPR004919">
    <property type="entry name" value="GmrSD_N"/>
</dbReference>
<dbReference type="EMBL" id="WWCS01000026">
    <property type="protein sequence ID" value="MYN42862.1"/>
    <property type="molecule type" value="Genomic_DNA"/>
</dbReference>
<dbReference type="RefSeq" id="WP_161047745.1">
    <property type="nucleotide sequence ID" value="NZ_WWCS01000026.1"/>
</dbReference>
<accession>A0ABW9WNS5</accession>
<dbReference type="Pfam" id="PF03235">
    <property type="entry name" value="GmrSD_N"/>
    <property type="match status" value="1"/>
</dbReference>